<proteinExistence type="predicted"/>
<accession>A0A481Z3D5</accession>
<organism evidence="1">
    <name type="scientific">Pithovirus LCPAC103</name>
    <dbReference type="NCBI Taxonomy" id="2506588"/>
    <lineage>
        <taxon>Viruses</taxon>
        <taxon>Pithoviruses</taxon>
    </lineage>
</organism>
<evidence type="ECO:0000313" key="1">
    <source>
        <dbReference type="EMBL" id="QBK90364.1"/>
    </source>
</evidence>
<protein>
    <submittedName>
        <fullName evidence="1">Uncharacterized protein</fullName>
    </submittedName>
</protein>
<gene>
    <name evidence="1" type="ORF">LCPAC103_00450</name>
</gene>
<dbReference type="EMBL" id="MK500479">
    <property type="protein sequence ID" value="QBK90364.1"/>
    <property type="molecule type" value="Genomic_DNA"/>
</dbReference>
<sequence>MSTPQQLSWEYRFWKFQQLLSPQTSTPDKIKKHNELWKLTAIRIEKNLQDKREKSGIIDVSEMSSPKLKHIPDTMSDGEIAKQVGSSEFFLKALKIYQAAQEDSSE</sequence>
<name>A0A481Z3D5_9VIRU</name>
<reference evidence="1" key="1">
    <citation type="journal article" date="2019" name="MBio">
        <title>Virus Genomes from Deep Sea Sediments Expand the Ocean Megavirome and Support Independent Origins of Viral Gigantism.</title>
        <authorList>
            <person name="Backstrom D."/>
            <person name="Yutin N."/>
            <person name="Jorgensen S.L."/>
            <person name="Dharamshi J."/>
            <person name="Homa F."/>
            <person name="Zaremba-Niedwiedzka K."/>
            <person name="Spang A."/>
            <person name="Wolf Y.I."/>
            <person name="Koonin E.V."/>
            <person name="Ettema T.J."/>
        </authorList>
    </citation>
    <scope>NUCLEOTIDE SEQUENCE</scope>
</reference>